<sequence>MPRPAAADCTLVFGQGRHVDAADTEAARQWDGINLAFNQRVAQVLGERGETALPLVARVAADDPATTVRAVIARAEDAGCVRIVETTVFADTEAGALVARLREYPLLQAADGRPRIGAPRHTVERQFDLSGATLERVRPAALGAQMAAELVEQRAARR</sequence>
<gene>
    <name evidence="1" type="ORF">G7087_12680</name>
</gene>
<evidence type="ECO:0000313" key="1">
    <source>
        <dbReference type="EMBL" id="NHK99234.1"/>
    </source>
</evidence>
<reference evidence="1 2" key="1">
    <citation type="submission" date="2020-03" db="EMBL/GenBank/DDBJ databases">
        <title>Rubrivivax benzoatilyticus JA2 (sequenced after 10 years sub-culturing).</title>
        <authorList>
            <person name="Gupta D."/>
            <person name="Chintalapati S."/>
            <person name="Chintalapati V.R."/>
        </authorList>
    </citation>
    <scope>NUCLEOTIDE SEQUENCE [LARGE SCALE GENOMIC DNA]</scope>
    <source>
        <strain evidence="1 2">JA2-Mal</strain>
    </source>
</reference>
<protein>
    <submittedName>
        <fullName evidence="1">Uncharacterized protein</fullName>
    </submittedName>
</protein>
<dbReference type="EMBL" id="JAAOCD010000005">
    <property type="protein sequence ID" value="NHK99234.1"/>
    <property type="molecule type" value="Genomic_DNA"/>
</dbReference>
<organism evidence="1 2">
    <name type="scientific">Rubrivivax benzoatilyticus</name>
    <dbReference type="NCBI Taxonomy" id="316997"/>
    <lineage>
        <taxon>Bacteria</taxon>
        <taxon>Pseudomonadati</taxon>
        <taxon>Pseudomonadota</taxon>
        <taxon>Betaproteobacteria</taxon>
        <taxon>Burkholderiales</taxon>
        <taxon>Sphaerotilaceae</taxon>
        <taxon>Rubrivivax</taxon>
    </lineage>
</organism>
<accession>A0ABX0I0U1</accession>
<proteinExistence type="predicted"/>
<comment type="caution">
    <text evidence="1">The sequence shown here is derived from an EMBL/GenBank/DDBJ whole genome shotgun (WGS) entry which is preliminary data.</text>
</comment>
<dbReference type="Proteomes" id="UP000802098">
    <property type="component" value="Unassembled WGS sequence"/>
</dbReference>
<keyword evidence="2" id="KW-1185">Reference proteome</keyword>
<evidence type="ECO:0000313" key="2">
    <source>
        <dbReference type="Proteomes" id="UP000802098"/>
    </source>
</evidence>
<name>A0ABX0I0U1_9BURK</name>